<evidence type="ECO:0000313" key="2">
    <source>
        <dbReference type="EMBL" id="MBU5439213.1"/>
    </source>
</evidence>
<name>A0ABS6E8G2_9FIRM</name>
<proteinExistence type="predicted"/>
<protein>
    <submittedName>
        <fullName evidence="2">Nucleotidyltransferase domain-containing protein</fullName>
    </submittedName>
</protein>
<reference evidence="2 3" key="1">
    <citation type="submission" date="2021-06" db="EMBL/GenBank/DDBJ databases">
        <authorList>
            <person name="Sun Q."/>
            <person name="Li D."/>
        </authorList>
    </citation>
    <scope>NUCLEOTIDE SEQUENCE [LARGE SCALE GENOMIC DNA]</scope>
    <source>
        <strain evidence="2 3">MSJ-40</strain>
    </source>
</reference>
<evidence type="ECO:0000259" key="1">
    <source>
        <dbReference type="Pfam" id="PF01909"/>
    </source>
</evidence>
<evidence type="ECO:0000313" key="3">
    <source>
        <dbReference type="Proteomes" id="UP000749471"/>
    </source>
</evidence>
<accession>A0ABS6E8G2</accession>
<gene>
    <name evidence="2" type="ORF">KQI42_14415</name>
</gene>
<organism evidence="2 3">
    <name type="scientific">Tissierella simiarum</name>
    <dbReference type="NCBI Taxonomy" id="2841534"/>
    <lineage>
        <taxon>Bacteria</taxon>
        <taxon>Bacillati</taxon>
        <taxon>Bacillota</taxon>
        <taxon>Tissierellia</taxon>
        <taxon>Tissierellales</taxon>
        <taxon>Tissierellaceae</taxon>
        <taxon>Tissierella</taxon>
    </lineage>
</organism>
<dbReference type="InterPro" id="IPR002934">
    <property type="entry name" value="Polymerase_NTP_transf_dom"/>
</dbReference>
<dbReference type="Proteomes" id="UP000749471">
    <property type="component" value="Unassembled WGS sequence"/>
</dbReference>
<dbReference type="EMBL" id="JAHLPM010000012">
    <property type="protein sequence ID" value="MBU5439213.1"/>
    <property type="molecule type" value="Genomic_DNA"/>
</dbReference>
<dbReference type="Pfam" id="PF01909">
    <property type="entry name" value="NTP_transf_2"/>
    <property type="match status" value="1"/>
</dbReference>
<feature type="domain" description="Polymerase nucleotidyl transferase" evidence="1">
    <location>
        <begin position="9"/>
        <end position="56"/>
    </location>
</feature>
<sequence length="254" mass="30315">MEKWEKALNTFLESWKKRDDVIGAIVCGSYVTGNPSPHSDIDVHIILSDDAQWRERGNTIVDGYLIEYFANSPKQIKKYFEEDYKSLTPHSMVQFLTGKIIFDNYDEVIKLKSEARIWFDKEYNELDDISVEMIKYYLWDTLDNLLDCYEQNRLDFEFVYYNSLKILFEEYSRYLRVEIIPFYQISRYISDPYFIKKYLTASFPDEYFANEFLHSLNNNEKGEKIKLFAKLTNYVLDKMGGFNIDGWKLKSLAE</sequence>
<comment type="caution">
    <text evidence="2">The sequence shown here is derived from an EMBL/GenBank/DDBJ whole genome shotgun (WGS) entry which is preliminary data.</text>
</comment>
<keyword evidence="3" id="KW-1185">Reference proteome</keyword>
<dbReference type="RefSeq" id="WP_216520911.1">
    <property type="nucleotide sequence ID" value="NZ_JAHLPM010000012.1"/>
</dbReference>